<keyword evidence="1" id="KW-1133">Transmembrane helix</keyword>
<feature type="transmembrane region" description="Helical" evidence="1">
    <location>
        <begin position="190"/>
        <end position="216"/>
    </location>
</feature>
<feature type="transmembrane region" description="Helical" evidence="1">
    <location>
        <begin position="115"/>
        <end position="135"/>
    </location>
</feature>
<feature type="transmembrane region" description="Helical" evidence="1">
    <location>
        <begin position="81"/>
        <end position="103"/>
    </location>
</feature>
<gene>
    <name evidence="2" type="ORF">TTHERM_00491290</name>
</gene>
<feature type="transmembrane region" description="Helical" evidence="1">
    <location>
        <begin position="386"/>
        <end position="403"/>
    </location>
</feature>
<dbReference type="KEGG" id="tet:TTHERM_00491290"/>
<evidence type="ECO:0000256" key="1">
    <source>
        <dbReference type="SAM" id="Phobius"/>
    </source>
</evidence>
<feature type="transmembrane region" description="Helical" evidence="1">
    <location>
        <begin position="347"/>
        <end position="366"/>
    </location>
</feature>
<accession>Q23J43</accession>
<evidence type="ECO:0000313" key="2">
    <source>
        <dbReference type="EMBL" id="EAR96661.2"/>
    </source>
</evidence>
<feature type="transmembrane region" description="Helical" evidence="1">
    <location>
        <begin position="494"/>
        <end position="513"/>
    </location>
</feature>
<evidence type="ECO:0000313" key="3">
    <source>
        <dbReference type="Proteomes" id="UP000009168"/>
    </source>
</evidence>
<dbReference type="InParanoid" id="Q23J43"/>
<reference evidence="3" key="1">
    <citation type="journal article" date="2006" name="PLoS Biol.">
        <title>Macronuclear genome sequence of the ciliate Tetrahymena thermophila, a model eukaryote.</title>
        <authorList>
            <person name="Eisen J.A."/>
            <person name="Coyne R.S."/>
            <person name="Wu M."/>
            <person name="Wu D."/>
            <person name="Thiagarajan M."/>
            <person name="Wortman J.R."/>
            <person name="Badger J.H."/>
            <person name="Ren Q."/>
            <person name="Amedeo P."/>
            <person name="Jones K.M."/>
            <person name="Tallon L.J."/>
            <person name="Delcher A.L."/>
            <person name="Salzberg S.L."/>
            <person name="Silva J.C."/>
            <person name="Haas B.J."/>
            <person name="Majoros W.H."/>
            <person name="Farzad M."/>
            <person name="Carlton J.M."/>
            <person name="Smith R.K. Jr."/>
            <person name="Garg J."/>
            <person name="Pearlman R.E."/>
            <person name="Karrer K.M."/>
            <person name="Sun L."/>
            <person name="Manning G."/>
            <person name="Elde N.C."/>
            <person name="Turkewitz A.P."/>
            <person name="Asai D.J."/>
            <person name="Wilkes D.E."/>
            <person name="Wang Y."/>
            <person name="Cai H."/>
            <person name="Collins K."/>
            <person name="Stewart B.A."/>
            <person name="Lee S.R."/>
            <person name="Wilamowska K."/>
            <person name="Weinberg Z."/>
            <person name="Ruzzo W.L."/>
            <person name="Wloga D."/>
            <person name="Gaertig J."/>
            <person name="Frankel J."/>
            <person name="Tsao C.-C."/>
            <person name="Gorovsky M.A."/>
            <person name="Keeling P.J."/>
            <person name="Waller R.F."/>
            <person name="Patron N.J."/>
            <person name="Cherry J.M."/>
            <person name="Stover N.A."/>
            <person name="Krieger C.J."/>
            <person name="del Toro C."/>
            <person name="Ryder H.F."/>
            <person name="Williamson S.C."/>
            <person name="Barbeau R.A."/>
            <person name="Hamilton E.P."/>
            <person name="Orias E."/>
        </authorList>
    </citation>
    <scope>NUCLEOTIDE SEQUENCE [LARGE SCALE GENOMIC DNA]</scope>
    <source>
        <strain evidence="3">SB210</strain>
    </source>
</reference>
<dbReference type="SUPFAM" id="SSF103473">
    <property type="entry name" value="MFS general substrate transporter"/>
    <property type="match status" value="1"/>
</dbReference>
<feature type="transmembrane region" description="Helical" evidence="1">
    <location>
        <begin position="423"/>
        <end position="448"/>
    </location>
</feature>
<organism evidence="2 3">
    <name type="scientific">Tetrahymena thermophila (strain SB210)</name>
    <dbReference type="NCBI Taxonomy" id="312017"/>
    <lineage>
        <taxon>Eukaryota</taxon>
        <taxon>Sar</taxon>
        <taxon>Alveolata</taxon>
        <taxon>Ciliophora</taxon>
        <taxon>Intramacronucleata</taxon>
        <taxon>Oligohymenophorea</taxon>
        <taxon>Hymenostomatida</taxon>
        <taxon>Tetrahymenina</taxon>
        <taxon>Tetrahymenidae</taxon>
        <taxon>Tetrahymena</taxon>
    </lineage>
</organism>
<feature type="transmembrane region" description="Helical" evidence="1">
    <location>
        <begin position="37"/>
        <end position="61"/>
    </location>
</feature>
<dbReference type="Proteomes" id="UP000009168">
    <property type="component" value="Unassembled WGS sequence"/>
</dbReference>
<keyword evidence="3" id="KW-1185">Reference proteome</keyword>
<dbReference type="InterPro" id="IPR036259">
    <property type="entry name" value="MFS_trans_sf"/>
</dbReference>
<dbReference type="EMBL" id="GG662691">
    <property type="protein sequence ID" value="EAR96661.2"/>
    <property type="molecule type" value="Genomic_DNA"/>
</dbReference>
<feature type="transmembrane region" description="Helical" evidence="1">
    <location>
        <begin position="460"/>
        <end position="482"/>
    </location>
</feature>
<feature type="transmembrane region" description="Helical" evidence="1">
    <location>
        <begin position="155"/>
        <end position="178"/>
    </location>
</feature>
<dbReference type="AlphaFoldDB" id="Q23J43"/>
<dbReference type="HOGENOM" id="CLU_742900_0_0_1"/>
<sequence length="524" mass="61804">MVRLVREYEQNYQIPQIKNSDIQEKFDKHIQDNRSSIFYNLFLFILLIEFSSEGLHLVYLYPQSQPFQQPSFGNKSISSTQYTLIHIILSSSGFIFGIFSGYVNDFVKRKYSFMIYLVPYYTIIIMQVFLMIQYIYYDQSYYVINNNDKLNMKQIVLIIEFFWHMIQDGYKVVTYLIILDYFLNEKYYFYFALIIVAQQDFSYTLQIGVYSFVVYFQHNNFYSEYYEPDNANIQNAPTLSSTSRIVLLVFYLTISLCSIIPFKRILKILEEKHSIEEQDEELLNYNILGANKQNVFDNFSYLINKKTYIVYVIIFIIFYQTSLFQWIATYQNSFFLDYANKLNINNVLIPINNILNPIFSIIFTIYFAYKFKDETNPFGLQLDQKLRLSCTAIQIFNFFMLIANSCRSKDCQDGLIGNSILEIFLSVMYICSSFIGTASNFLLMCSILKIAEIFNVRSKVLGSAFSIYISALYGFEVIDYLMYNYPSSSSFSTILYSVYFALNSLSLFAMIIIHSKYHKTVKVH</sequence>
<dbReference type="GeneID" id="7835277"/>
<keyword evidence="1" id="KW-0472">Membrane</keyword>
<keyword evidence="1 2" id="KW-0812">Transmembrane</keyword>
<feature type="transmembrane region" description="Helical" evidence="1">
    <location>
        <begin position="245"/>
        <end position="262"/>
    </location>
</feature>
<protein>
    <submittedName>
        <fullName evidence="2">Transmembrane protein, putative</fullName>
    </submittedName>
</protein>
<dbReference type="RefSeq" id="XP_001016906.2">
    <property type="nucleotide sequence ID" value="XM_001016906.2"/>
</dbReference>
<proteinExistence type="predicted"/>
<name>Q23J43_TETTS</name>
<feature type="transmembrane region" description="Helical" evidence="1">
    <location>
        <begin position="308"/>
        <end position="327"/>
    </location>
</feature>